<organism evidence="1 2">
    <name type="scientific">Dreissena polymorpha</name>
    <name type="common">Zebra mussel</name>
    <name type="synonym">Mytilus polymorpha</name>
    <dbReference type="NCBI Taxonomy" id="45954"/>
    <lineage>
        <taxon>Eukaryota</taxon>
        <taxon>Metazoa</taxon>
        <taxon>Spiralia</taxon>
        <taxon>Lophotrochozoa</taxon>
        <taxon>Mollusca</taxon>
        <taxon>Bivalvia</taxon>
        <taxon>Autobranchia</taxon>
        <taxon>Heteroconchia</taxon>
        <taxon>Euheterodonta</taxon>
        <taxon>Imparidentia</taxon>
        <taxon>Neoheterodontei</taxon>
        <taxon>Myida</taxon>
        <taxon>Dreissenoidea</taxon>
        <taxon>Dreissenidae</taxon>
        <taxon>Dreissena</taxon>
    </lineage>
</organism>
<sequence length="88" mass="10448">MEMFEVYKRVCCSKQYFDITKPRASLFRAMVLRESFVFLELGIVLQWRPMAMCEIHKRVCCSTPELYIAKPKARKQRLYNSIGYTDSP</sequence>
<protein>
    <submittedName>
        <fullName evidence="1">Uncharacterized protein</fullName>
    </submittedName>
</protein>
<gene>
    <name evidence="1" type="ORF">DPMN_073756</name>
</gene>
<reference evidence="1" key="2">
    <citation type="submission" date="2020-11" db="EMBL/GenBank/DDBJ databases">
        <authorList>
            <person name="McCartney M.A."/>
            <person name="Auch B."/>
            <person name="Kono T."/>
            <person name="Mallez S."/>
            <person name="Becker A."/>
            <person name="Gohl D.M."/>
            <person name="Silverstein K.A.T."/>
            <person name="Koren S."/>
            <person name="Bechman K.B."/>
            <person name="Herman A."/>
            <person name="Abrahante J.E."/>
            <person name="Garbe J."/>
        </authorList>
    </citation>
    <scope>NUCLEOTIDE SEQUENCE</scope>
    <source>
        <strain evidence="1">Duluth1</strain>
        <tissue evidence="1">Whole animal</tissue>
    </source>
</reference>
<proteinExistence type="predicted"/>
<reference evidence="1" key="1">
    <citation type="journal article" date="2019" name="bioRxiv">
        <title>The Genome of the Zebra Mussel, Dreissena polymorpha: A Resource for Invasive Species Research.</title>
        <authorList>
            <person name="McCartney M.A."/>
            <person name="Auch B."/>
            <person name="Kono T."/>
            <person name="Mallez S."/>
            <person name="Zhang Y."/>
            <person name="Obille A."/>
            <person name="Becker A."/>
            <person name="Abrahante J.E."/>
            <person name="Garbe J."/>
            <person name="Badalamenti J.P."/>
            <person name="Herman A."/>
            <person name="Mangelson H."/>
            <person name="Liachko I."/>
            <person name="Sullivan S."/>
            <person name="Sone E.D."/>
            <person name="Koren S."/>
            <person name="Silverstein K.A.T."/>
            <person name="Beckman K.B."/>
            <person name="Gohl D.M."/>
        </authorList>
    </citation>
    <scope>NUCLEOTIDE SEQUENCE</scope>
    <source>
        <strain evidence="1">Duluth1</strain>
        <tissue evidence="1">Whole animal</tissue>
    </source>
</reference>
<accession>A0A9D4HBK6</accession>
<evidence type="ECO:0000313" key="2">
    <source>
        <dbReference type="Proteomes" id="UP000828390"/>
    </source>
</evidence>
<evidence type="ECO:0000313" key="1">
    <source>
        <dbReference type="EMBL" id="KAH3713954.1"/>
    </source>
</evidence>
<dbReference type="EMBL" id="JAIWYP010000014">
    <property type="protein sequence ID" value="KAH3713954.1"/>
    <property type="molecule type" value="Genomic_DNA"/>
</dbReference>
<name>A0A9D4HBK6_DREPO</name>
<dbReference type="Proteomes" id="UP000828390">
    <property type="component" value="Unassembled WGS sequence"/>
</dbReference>
<dbReference type="AlphaFoldDB" id="A0A9D4HBK6"/>
<keyword evidence="2" id="KW-1185">Reference proteome</keyword>
<comment type="caution">
    <text evidence="1">The sequence shown here is derived from an EMBL/GenBank/DDBJ whole genome shotgun (WGS) entry which is preliminary data.</text>
</comment>